<dbReference type="RefSeq" id="WP_075776188.1">
    <property type="nucleotide sequence ID" value="NZ_CP019437.1"/>
</dbReference>
<dbReference type="Proteomes" id="UP000185622">
    <property type="component" value="Chromosome"/>
</dbReference>
<protein>
    <submittedName>
        <fullName evidence="2">Uncharacterized protein</fullName>
    </submittedName>
</protein>
<name>A0ABN4X4W5_9RHOB</name>
<sequence>MLNKTYVLTLGLAAAIGFAQAAFGETRDPSDPSRACGKRDEIVANLEAKYHESRRMVALSANNSVLEIFAAEAGNWTIIVTPADGVSCLIASGEAFEELDGKLPQKDAAL</sequence>
<dbReference type="EMBL" id="CP019437">
    <property type="protein sequence ID" value="AQS47515.1"/>
    <property type="molecule type" value="Genomic_DNA"/>
</dbReference>
<proteinExistence type="predicted"/>
<keyword evidence="3" id="KW-1185">Reference proteome</keyword>
<keyword evidence="1" id="KW-0732">Signal</keyword>
<accession>A0ABN4X4W5</accession>
<reference evidence="2 3" key="1">
    <citation type="submission" date="2017-01" db="EMBL/GenBank/DDBJ databases">
        <title>The complete genome sequence of a sulfur-oxidizing marine bacterium Thioclava sp. 25B10_4T.</title>
        <authorList>
            <person name="Liu Y."/>
            <person name="Lai Q."/>
            <person name="Shao Z."/>
        </authorList>
    </citation>
    <scope>NUCLEOTIDE SEQUENCE [LARGE SCALE GENOMIC DNA]</scope>
    <source>
        <strain evidence="2 3">25B10_4</strain>
    </source>
</reference>
<gene>
    <name evidence="2" type="ORF">BMG03_06665</name>
</gene>
<evidence type="ECO:0000313" key="3">
    <source>
        <dbReference type="Proteomes" id="UP000185622"/>
    </source>
</evidence>
<organism evidence="2 3">
    <name type="scientific">Thioclava nitratireducens</name>
    <dbReference type="NCBI Taxonomy" id="1915078"/>
    <lineage>
        <taxon>Bacteria</taxon>
        <taxon>Pseudomonadati</taxon>
        <taxon>Pseudomonadota</taxon>
        <taxon>Alphaproteobacteria</taxon>
        <taxon>Rhodobacterales</taxon>
        <taxon>Paracoccaceae</taxon>
        <taxon>Thioclava</taxon>
    </lineage>
</organism>
<feature type="chain" id="PRO_5046534124" evidence="1">
    <location>
        <begin position="22"/>
        <end position="110"/>
    </location>
</feature>
<feature type="signal peptide" evidence="1">
    <location>
        <begin position="1"/>
        <end position="21"/>
    </location>
</feature>
<evidence type="ECO:0000313" key="2">
    <source>
        <dbReference type="EMBL" id="AQS47515.1"/>
    </source>
</evidence>
<evidence type="ECO:0000256" key="1">
    <source>
        <dbReference type="SAM" id="SignalP"/>
    </source>
</evidence>